<reference evidence="4" key="1">
    <citation type="journal article" date="2019" name="Int. J. Syst. Evol. Microbiol.">
        <title>The Global Catalogue of Microorganisms (GCM) 10K type strain sequencing project: providing services to taxonomists for standard genome sequencing and annotation.</title>
        <authorList>
            <consortium name="The Broad Institute Genomics Platform"/>
            <consortium name="The Broad Institute Genome Sequencing Center for Infectious Disease"/>
            <person name="Wu L."/>
            <person name="Ma J."/>
        </authorList>
    </citation>
    <scope>NUCLEOTIDE SEQUENCE [LARGE SCALE GENOMIC DNA]</scope>
    <source>
        <strain evidence="4">JCM 17917</strain>
    </source>
</reference>
<dbReference type="InterPro" id="IPR018110">
    <property type="entry name" value="Mandel_Rmase/mucon_lact_enz_CS"/>
</dbReference>
<dbReference type="InterPro" id="IPR029065">
    <property type="entry name" value="Enolase_C-like"/>
</dbReference>
<dbReference type="Gene3D" id="3.30.390.10">
    <property type="entry name" value="Enolase-like, N-terminal domain"/>
    <property type="match status" value="1"/>
</dbReference>
<evidence type="ECO:0000313" key="4">
    <source>
        <dbReference type="Proteomes" id="UP001501844"/>
    </source>
</evidence>
<dbReference type="SFLD" id="SFLDF00009">
    <property type="entry name" value="o-succinylbenzoate_synthase"/>
    <property type="match status" value="1"/>
</dbReference>
<dbReference type="RefSeq" id="WP_345161864.1">
    <property type="nucleotide sequence ID" value="NZ_BAABGX010000001.1"/>
</dbReference>
<protein>
    <submittedName>
        <fullName evidence="3">O-succinylbenzoate synthase</fullName>
    </submittedName>
</protein>
<dbReference type="InterPro" id="IPR036849">
    <property type="entry name" value="Enolase-like_C_sf"/>
</dbReference>
<evidence type="ECO:0000256" key="1">
    <source>
        <dbReference type="ARBA" id="ARBA00022723"/>
    </source>
</evidence>
<evidence type="ECO:0000313" key="3">
    <source>
        <dbReference type="EMBL" id="GAA4297030.1"/>
    </source>
</evidence>
<feature type="domain" description="Mandelate racemase/muconate lactonizing enzyme C-terminal" evidence="2">
    <location>
        <begin position="142"/>
        <end position="240"/>
    </location>
</feature>
<dbReference type="PROSITE" id="PS00909">
    <property type="entry name" value="MR_MLE_2"/>
    <property type="match status" value="1"/>
</dbReference>
<keyword evidence="1" id="KW-0479">Metal-binding</keyword>
<gene>
    <name evidence="3" type="ORF">GCM10023183_04300</name>
</gene>
<name>A0ABP8F7U2_9BACT</name>
<evidence type="ECO:0000259" key="2">
    <source>
        <dbReference type="SMART" id="SM00922"/>
    </source>
</evidence>
<dbReference type="SUPFAM" id="SSF51604">
    <property type="entry name" value="Enolase C-terminal domain-like"/>
    <property type="match status" value="1"/>
</dbReference>
<dbReference type="Pfam" id="PF13378">
    <property type="entry name" value="MR_MLE_C"/>
    <property type="match status" value="1"/>
</dbReference>
<dbReference type="CDD" id="cd03320">
    <property type="entry name" value="OSBS"/>
    <property type="match status" value="1"/>
</dbReference>
<keyword evidence="4" id="KW-1185">Reference proteome</keyword>
<sequence>MPYVLTPFHRTLQFAFDARTSRGAMQVHQAHYVRVHHTDLPEKVGWGECSPLPGLSPDYSPDFFALLTRLCHQYNALESDSFEDEAGFAFWKNLEQWPSINFAFETAFVDYMRGANFQLYPSAFSKSEEGIRINGLIWMGAPAFMRKQIEKKLAQGFTCLKLKIGGLDFSQELGILEEIRKMATPRELELRLDANGAFSPSDALGKLDQLSKFDIHSIEQPIKAGQEKEMKELCLRSPIPIALDEELIGVNQKENRWKLLDAIKPAYVILKPTLLGGLTGSREWIQVAQSLGIDWWMTSALESNIGLNAIAQFAASFNNPLPQGLGTGQLYHNNLASPLEIRGEELWYSKTAAWELPVSE</sequence>
<proteinExistence type="predicted"/>
<organism evidence="3 4">
    <name type="scientific">Nibribacter koreensis</name>
    <dbReference type="NCBI Taxonomy" id="1084519"/>
    <lineage>
        <taxon>Bacteria</taxon>
        <taxon>Pseudomonadati</taxon>
        <taxon>Bacteroidota</taxon>
        <taxon>Cytophagia</taxon>
        <taxon>Cytophagales</taxon>
        <taxon>Hymenobacteraceae</taxon>
        <taxon>Nibribacter</taxon>
    </lineage>
</organism>
<dbReference type="SUPFAM" id="SSF54826">
    <property type="entry name" value="Enolase N-terminal domain-like"/>
    <property type="match status" value="1"/>
</dbReference>
<dbReference type="SMART" id="SM00922">
    <property type="entry name" value="MR_MLE"/>
    <property type="match status" value="1"/>
</dbReference>
<accession>A0ABP8F7U2</accession>
<dbReference type="InterPro" id="IPR029017">
    <property type="entry name" value="Enolase-like_N"/>
</dbReference>
<dbReference type="Proteomes" id="UP001501844">
    <property type="component" value="Unassembled WGS sequence"/>
</dbReference>
<dbReference type="SFLD" id="SFLDS00001">
    <property type="entry name" value="Enolase"/>
    <property type="match status" value="1"/>
</dbReference>
<comment type="caution">
    <text evidence="3">The sequence shown here is derived from an EMBL/GenBank/DDBJ whole genome shotgun (WGS) entry which is preliminary data.</text>
</comment>
<dbReference type="PANTHER" id="PTHR48073:SF2">
    <property type="entry name" value="O-SUCCINYLBENZOATE SYNTHASE"/>
    <property type="match status" value="1"/>
</dbReference>
<dbReference type="SFLD" id="SFLDG00180">
    <property type="entry name" value="muconate_cycloisomerase"/>
    <property type="match status" value="1"/>
</dbReference>
<dbReference type="EMBL" id="BAABGX010000001">
    <property type="protein sequence ID" value="GAA4297030.1"/>
    <property type="molecule type" value="Genomic_DNA"/>
</dbReference>
<dbReference type="Gene3D" id="3.20.20.120">
    <property type="entry name" value="Enolase-like C-terminal domain"/>
    <property type="match status" value="1"/>
</dbReference>
<dbReference type="InterPro" id="IPR013342">
    <property type="entry name" value="Mandelate_racemase_C"/>
</dbReference>
<dbReference type="PANTHER" id="PTHR48073">
    <property type="entry name" value="O-SUCCINYLBENZOATE SYNTHASE-RELATED"/>
    <property type="match status" value="1"/>
</dbReference>